<feature type="transmembrane region" description="Helical" evidence="3">
    <location>
        <begin position="79"/>
        <end position="102"/>
    </location>
</feature>
<keyword evidence="3" id="KW-0472">Membrane</keyword>
<feature type="transmembrane region" description="Helical" evidence="3">
    <location>
        <begin position="34"/>
        <end position="58"/>
    </location>
</feature>
<evidence type="ECO:0000256" key="2">
    <source>
        <dbReference type="RuleBase" id="RU003750"/>
    </source>
</evidence>
<organism evidence="4">
    <name type="scientific">Arcella intermedia</name>
    <dbReference type="NCBI Taxonomy" id="1963864"/>
    <lineage>
        <taxon>Eukaryota</taxon>
        <taxon>Amoebozoa</taxon>
        <taxon>Tubulinea</taxon>
        <taxon>Elardia</taxon>
        <taxon>Arcellinida</taxon>
        <taxon>Sphaerothecina</taxon>
        <taxon>Arcellidae</taxon>
        <taxon>Arcella</taxon>
    </lineage>
</organism>
<dbReference type="InterPro" id="IPR000462">
    <property type="entry name" value="CDP-OH_P_trans"/>
</dbReference>
<keyword evidence="3" id="KW-1133">Transmembrane helix</keyword>
<dbReference type="InterPro" id="IPR043130">
    <property type="entry name" value="CDP-OH_PTrfase_TM_dom"/>
</dbReference>
<keyword evidence="1 2" id="KW-0808">Transferase</keyword>
<sequence>MLDLFLRELKEKILAVFVPLFVKVHPNTLTTVSLFFGILCNVAVLQGQYFVAHILWLLNRFFDGIDGVVARKTGRASNFGGYYDILSDFAIYCSLPIAIAVQQQGPQLALSCMLLEALYCLNAVGLFYLSALLEKVNLERKRAELTSVTFPAALVEGFETMVAYSAFLLWPAWCSTLFFVFGGGVAISIVQRLRWAFYHLP</sequence>
<dbReference type="Pfam" id="PF01066">
    <property type="entry name" value="CDP-OH_P_transf"/>
    <property type="match status" value="1"/>
</dbReference>
<evidence type="ECO:0008006" key="5">
    <source>
        <dbReference type="Google" id="ProtNLM"/>
    </source>
</evidence>
<protein>
    <recommendedName>
        <fullName evidence="5">CDP-alcohol phosphatidyltransferase</fullName>
    </recommendedName>
</protein>
<dbReference type="GO" id="GO:0016780">
    <property type="term" value="F:phosphotransferase activity, for other substituted phosphate groups"/>
    <property type="evidence" value="ECO:0007669"/>
    <property type="project" value="InterPro"/>
</dbReference>
<dbReference type="InterPro" id="IPR048254">
    <property type="entry name" value="CDP_ALCOHOL_P_TRANSF_CS"/>
</dbReference>
<accession>A0A6B2LJ51</accession>
<dbReference type="PROSITE" id="PS00379">
    <property type="entry name" value="CDP_ALCOHOL_P_TRANSF"/>
    <property type="match status" value="1"/>
</dbReference>
<dbReference type="GO" id="GO:0016020">
    <property type="term" value="C:membrane"/>
    <property type="evidence" value="ECO:0007669"/>
    <property type="project" value="InterPro"/>
</dbReference>
<feature type="transmembrane region" description="Helical" evidence="3">
    <location>
        <begin position="108"/>
        <end position="133"/>
    </location>
</feature>
<name>A0A6B2LJ51_9EUKA</name>
<dbReference type="Gene3D" id="1.20.120.1760">
    <property type="match status" value="1"/>
</dbReference>
<dbReference type="GO" id="GO:0008654">
    <property type="term" value="P:phospholipid biosynthetic process"/>
    <property type="evidence" value="ECO:0007669"/>
    <property type="project" value="InterPro"/>
</dbReference>
<feature type="transmembrane region" description="Helical" evidence="3">
    <location>
        <begin position="170"/>
        <end position="190"/>
    </location>
</feature>
<keyword evidence="3" id="KW-0812">Transmembrane</keyword>
<dbReference type="AlphaFoldDB" id="A0A6B2LJ51"/>
<evidence type="ECO:0000256" key="1">
    <source>
        <dbReference type="ARBA" id="ARBA00022679"/>
    </source>
</evidence>
<dbReference type="EMBL" id="GIBP01008035">
    <property type="protein sequence ID" value="NDV37004.1"/>
    <property type="molecule type" value="Transcribed_RNA"/>
</dbReference>
<comment type="similarity">
    <text evidence="2">Belongs to the CDP-alcohol phosphatidyltransferase class-I family.</text>
</comment>
<proteinExistence type="inferred from homology"/>
<evidence type="ECO:0000256" key="3">
    <source>
        <dbReference type="SAM" id="Phobius"/>
    </source>
</evidence>
<evidence type="ECO:0000313" key="4">
    <source>
        <dbReference type="EMBL" id="NDV37004.1"/>
    </source>
</evidence>
<reference evidence="4" key="1">
    <citation type="journal article" date="2020" name="J. Eukaryot. Microbiol.">
        <title>De novo Sequencing, Assembly and Annotation of the Transcriptome for the Free-Living Testate Amoeba Arcella intermedia.</title>
        <authorList>
            <person name="Ribeiro G.M."/>
            <person name="Porfirio-Sousa A.L."/>
            <person name="Maurer-Alcala X.X."/>
            <person name="Katz L.A."/>
            <person name="Lahr D.J.G."/>
        </authorList>
    </citation>
    <scope>NUCLEOTIDE SEQUENCE</scope>
</reference>